<evidence type="ECO:0000313" key="3">
    <source>
        <dbReference type="Proteomes" id="UP000678393"/>
    </source>
</evidence>
<feature type="region of interest" description="Disordered" evidence="1">
    <location>
        <begin position="86"/>
        <end position="105"/>
    </location>
</feature>
<dbReference type="EMBL" id="CAJHNH020004946">
    <property type="protein sequence ID" value="CAG5131918.1"/>
    <property type="molecule type" value="Genomic_DNA"/>
</dbReference>
<reference evidence="2" key="1">
    <citation type="submission" date="2021-04" db="EMBL/GenBank/DDBJ databases">
        <authorList>
            <consortium name="Molecular Ecology Group"/>
        </authorList>
    </citation>
    <scope>NUCLEOTIDE SEQUENCE</scope>
</reference>
<gene>
    <name evidence="2" type="ORF">CUNI_LOCUS17476</name>
</gene>
<dbReference type="AlphaFoldDB" id="A0A8S3ZV43"/>
<organism evidence="2 3">
    <name type="scientific">Candidula unifasciata</name>
    <dbReference type="NCBI Taxonomy" id="100452"/>
    <lineage>
        <taxon>Eukaryota</taxon>
        <taxon>Metazoa</taxon>
        <taxon>Spiralia</taxon>
        <taxon>Lophotrochozoa</taxon>
        <taxon>Mollusca</taxon>
        <taxon>Gastropoda</taxon>
        <taxon>Heterobranchia</taxon>
        <taxon>Euthyneura</taxon>
        <taxon>Panpulmonata</taxon>
        <taxon>Eupulmonata</taxon>
        <taxon>Stylommatophora</taxon>
        <taxon>Helicina</taxon>
        <taxon>Helicoidea</taxon>
        <taxon>Geomitridae</taxon>
        <taxon>Candidula</taxon>
    </lineage>
</organism>
<name>A0A8S3ZV43_9EUPU</name>
<comment type="caution">
    <text evidence="2">The sequence shown here is derived from an EMBL/GenBank/DDBJ whole genome shotgun (WGS) entry which is preliminary data.</text>
</comment>
<evidence type="ECO:0000256" key="1">
    <source>
        <dbReference type="SAM" id="MobiDB-lite"/>
    </source>
</evidence>
<evidence type="ECO:0000313" key="2">
    <source>
        <dbReference type="EMBL" id="CAG5131918.1"/>
    </source>
</evidence>
<dbReference type="Proteomes" id="UP000678393">
    <property type="component" value="Unassembled WGS sequence"/>
</dbReference>
<keyword evidence="3" id="KW-1185">Reference proteome</keyword>
<protein>
    <submittedName>
        <fullName evidence="2">Uncharacterized protein</fullName>
    </submittedName>
</protein>
<sequence>KRSKKLMAAQKTLQKEREEYLAKWNEEQSIKLASSSLQDLSLQAECSKDQKSSSDTSEHQEEAFTPGTDPSCSKLKQTVDSLFRSSGHLSRHASTHRSQTASLPGSLVGTLKPELLSKSAQAKLRRIQSVYEDHTVPLSPFEREALMLGIADENVQHRHINQMLIRGENVVSVSIIEDF</sequence>
<feature type="region of interest" description="Disordered" evidence="1">
    <location>
        <begin position="44"/>
        <end position="73"/>
    </location>
</feature>
<feature type="compositionally biased region" description="Basic and acidic residues" evidence="1">
    <location>
        <begin position="46"/>
        <end position="62"/>
    </location>
</feature>
<accession>A0A8S3ZV43</accession>
<proteinExistence type="predicted"/>
<feature type="non-terminal residue" evidence="2">
    <location>
        <position position="1"/>
    </location>
</feature>